<comment type="caution">
    <text evidence="2">The sequence shown here is derived from an EMBL/GenBank/DDBJ whole genome shotgun (WGS) entry which is preliminary data.</text>
</comment>
<evidence type="ECO:0000313" key="3">
    <source>
        <dbReference type="Proteomes" id="UP000182762"/>
    </source>
</evidence>
<organism evidence="2 3">
    <name type="scientific">Priestia endophytica DSM 13796</name>
    <dbReference type="NCBI Taxonomy" id="1121089"/>
    <lineage>
        <taxon>Bacteria</taxon>
        <taxon>Bacillati</taxon>
        <taxon>Bacillota</taxon>
        <taxon>Bacilli</taxon>
        <taxon>Bacillales</taxon>
        <taxon>Bacillaceae</taxon>
        <taxon>Priestia</taxon>
    </lineage>
</organism>
<feature type="compositionally biased region" description="Basic and acidic residues" evidence="1">
    <location>
        <begin position="1"/>
        <end position="32"/>
    </location>
</feature>
<evidence type="ECO:0000313" key="2">
    <source>
        <dbReference type="EMBL" id="SFQ89057.1"/>
    </source>
</evidence>
<proteinExistence type="predicted"/>
<dbReference type="RefSeq" id="WP_208608090.1">
    <property type="nucleotide sequence ID" value="NZ_FOXX01000031.1"/>
</dbReference>
<protein>
    <submittedName>
        <fullName evidence="2">Uncharacterized protein</fullName>
    </submittedName>
</protein>
<dbReference type="EMBL" id="FOXX01000031">
    <property type="protein sequence ID" value="SFQ89057.1"/>
    <property type="molecule type" value="Genomic_DNA"/>
</dbReference>
<name>A0A1I6C7A2_9BACI</name>
<evidence type="ECO:0000256" key="1">
    <source>
        <dbReference type="SAM" id="MobiDB-lite"/>
    </source>
</evidence>
<sequence length="84" mass="9933">EAERKAEEERKAEAERKAEEERKAEAEHKTEEDMVFSIDEDAFGNDFDTKDNDVDIDELESWLEVEDDKKKDEKDELGYSLDFK</sequence>
<gene>
    <name evidence="2" type="ORF">SAMN02745910_05186</name>
</gene>
<feature type="region of interest" description="Disordered" evidence="1">
    <location>
        <begin position="1"/>
        <end position="34"/>
    </location>
</feature>
<dbReference type="GeneID" id="93713921"/>
<dbReference type="Proteomes" id="UP000182762">
    <property type="component" value="Unassembled WGS sequence"/>
</dbReference>
<reference evidence="2 3" key="1">
    <citation type="submission" date="2016-10" db="EMBL/GenBank/DDBJ databases">
        <authorList>
            <person name="Varghese N."/>
            <person name="Submissions S."/>
        </authorList>
    </citation>
    <scope>NUCLEOTIDE SEQUENCE [LARGE SCALE GENOMIC DNA]</scope>
    <source>
        <strain evidence="2 3">DSM 13796</strain>
    </source>
</reference>
<feature type="non-terminal residue" evidence="2">
    <location>
        <position position="1"/>
    </location>
</feature>
<accession>A0A1I6C7A2</accession>
<keyword evidence="3" id="KW-1185">Reference proteome</keyword>